<evidence type="ECO:0000256" key="5">
    <source>
        <dbReference type="ARBA" id="ARBA00023136"/>
    </source>
</evidence>
<keyword evidence="4" id="KW-0732">Signal</keyword>
<feature type="domain" description="Spore germination protein N-terminal" evidence="9">
    <location>
        <begin position="36"/>
        <end position="208"/>
    </location>
</feature>
<evidence type="ECO:0000256" key="2">
    <source>
        <dbReference type="ARBA" id="ARBA00007886"/>
    </source>
</evidence>
<evidence type="ECO:0000256" key="6">
    <source>
        <dbReference type="ARBA" id="ARBA00023139"/>
    </source>
</evidence>
<comment type="caution">
    <text evidence="10">The sequence shown here is derived from an EMBL/GenBank/DDBJ whole genome shotgun (WGS) entry which is preliminary data.</text>
</comment>
<reference evidence="10 11" key="1">
    <citation type="submission" date="2018-12" db="EMBL/GenBank/DDBJ databases">
        <title>Bacillus ochoae sp. nov., Paenibacillus whitsoniae sp. nov., Paenibacillus spiritus sp. nov. Isolated from the Mars Exploration Rover during spacecraft assembly.</title>
        <authorList>
            <person name="Seuylemezian A."/>
            <person name="Vaishampayan P."/>
        </authorList>
    </citation>
    <scope>NUCLEOTIDE SEQUENCE [LARGE SCALE GENOMIC DNA]</scope>
    <source>
        <strain evidence="10 11">MER 54</strain>
    </source>
</reference>
<dbReference type="InterPro" id="IPR057336">
    <property type="entry name" value="GerAC_N"/>
</dbReference>
<evidence type="ECO:0000256" key="1">
    <source>
        <dbReference type="ARBA" id="ARBA00004635"/>
    </source>
</evidence>
<keyword evidence="6" id="KW-0564">Palmitate</keyword>
<dbReference type="EMBL" id="RXHU01000056">
    <property type="protein sequence ID" value="RTE08197.1"/>
    <property type="molecule type" value="Genomic_DNA"/>
</dbReference>
<feature type="domain" description="Spore germination GerAC-like C-terminal" evidence="8">
    <location>
        <begin position="226"/>
        <end position="391"/>
    </location>
</feature>
<organism evidence="10 11">
    <name type="scientific">Paenibacillus whitsoniae</name>
    <dbReference type="NCBI Taxonomy" id="2496558"/>
    <lineage>
        <taxon>Bacteria</taxon>
        <taxon>Bacillati</taxon>
        <taxon>Bacillota</taxon>
        <taxon>Bacilli</taxon>
        <taxon>Bacillales</taxon>
        <taxon>Paenibacillaceae</taxon>
        <taxon>Paenibacillus</taxon>
    </lineage>
</organism>
<dbReference type="PANTHER" id="PTHR35789:SF1">
    <property type="entry name" value="SPORE GERMINATION PROTEIN B3"/>
    <property type="match status" value="1"/>
</dbReference>
<dbReference type="InterPro" id="IPR038501">
    <property type="entry name" value="Spore_GerAC_C_sf"/>
</dbReference>
<dbReference type="NCBIfam" id="TIGR02887">
    <property type="entry name" value="spore_ger_x_C"/>
    <property type="match status" value="1"/>
</dbReference>
<protein>
    <submittedName>
        <fullName evidence="10">Ger(X)C family spore germination protein</fullName>
    </submittedName>
</protein>
<evidence type="ECO:0000313" key="11">
    <source>
        <dbReference type="Proteomes" id="UP000276128"/>
    </source>
</evidence>
<dbReference type="GO" id="GO:0016020">
    <property type="term" value="C:membrane"/>
    <property type="evidence" value="ECO:0007669"/>
    <property type="project" value="UniProtKB-SubCell"/>
</dbReference>
<comment type="similarity">
    <text evidence="2">Belongs to the GerABKC lipoprotein family.</text>
</comment>
<keyword evidence="3" id="KW-0309">Germination</keyword>
<dbReference type="PANTHER" id="PTHR35789">
    <property type="entry name" value="SPORE GERMINATION PROTEIN B3"/>
    <property type="match status" value="1"/>
</dbReference>
<comment type="subcellular location">
    <subcellularLocation>
        <location evidence="1">Membrane</location>
        <topology evidence="1">Lipid-anchor</topology>
    </subcellularLocation>
</comment>
<keyword evidence="5" id="KW-0472">Membrane</keyword>
<keyword evidence="11" id="KW-1185">Reference proteome</keyword>
<dbReference type="Pfam" id="PF05504">
    <property type="entry name" value="Spore_GerAC"/>
    <property type="match status" value="1"/>
</dbReference>
<dbReference type="OrthoDB" id="9816067at2"/>
<gene>
    <name evidence="10" type="ORF">EJQ19_19100</name>
</gene>
<dbReference type="GO" id="GO:0009847">
    <property type="term" value="P:spore germination"/>
    <property type="evidence" value="ECO:0007669"/>
    <property type="project" value="InterPro"/>
</dbReference>
<dbReference type="AlphaFoldDB" id="A0A3S0BTT4"/>
<evidence type="ECO:0000259" key="8">
    <source>
        <dbReference type="Pfam" id="PF05504"/>
    </source>
</evidence>
<sequence>MCINPARRNLPMARLKRYARTTLLLLACSLLTGCWDRVETNDVAFVLTASFDLEDDGKYRVAYLFPLPGSMGGASGGGGGTSGNKSYYIDSEVGKTLREANNRLQMRLSRHILLSHRRTIVIGEKLAKAGIHVLFDVLPRSPENRLIGFLVATKGKGYDLLNSQPKFERFPAEVLREMSKSRGALPTSLKDVGISLSFGADPIVTYFETADTQAAKEVSHEVQLKGYVQFKGDRMVGVYRDKEIKGLFWLRGQPKEQMYTFPVQEGDDANVSITVLGGKTIITPVLHDDRIDFAVSINARGTVREDHTGEDLGDTKVIEQLQDKFAEQIQLAVQSTIRKMQKEGTDSTHLGLRVWRQNPYLWKTKYEKNWDTLFKEAQFHIAVTANIVDSGLISKNVVQGDE</sequence>
<evidence type="ECO:0000256" key="4">
    <source>
        <dbReference type="ARBA" id="ARBA00022729"/>
    </source>
</evidence>
<evidence type="ECO:0000313" key="10">
    <source>
        <dbReference type="EMBL" id="RTE08197.1"/>
    </source>
</evidence>
<dbReference type="InterPro" id="IPR046953">
    <property type="entry name" value="Spore_GerAC-like_C"/>
</dbReference>
<dbReference type="InterPro" id="IPR008844">
    <property type="entry name" value="Spore_GerAC-like"/>
</dbReference>
<evidence type="ECO:0000256" key="7">
    <source>
        <dbReference type="ARBA" id="ARBA00023288"/>
    </source>
</evidence>
<keyword evidence="7" id="KW-0449">Lipoprotein</keyword>
<evidence type="ECO:0000256" key="3">
    <source>
        <dbReference type="ARBA" id="ARBA00022544"/>
    </source>
</evidence>
<accession>A0A3S0BTT4</accession>
<dbReference type="Gene3D" id="3.30.300.210">
    <property type="entry name" value="Nutrient germinant receptor protein C, domain 3"/>
    <property type="match status" value="1"/>
</dbReference>
<proteinExistence type="inferred from homology"/>
<name>A0A3S0BTT4_9BACL</name>
<evidence type="ECO:0000259" key="9">
    <source>
        <dbReference type="Pfam" id="PF25198"/>
    </source>
</evidence>
<dbReference type="Proteomes" id="UP000276128">
    <property type="component" value="Unassembled WGS sequence"/>
</dbReference>
<dbReference type="PROSITE" id="PS51257">
    <property type="entry name" value="PROKAR_LIPOPROTEIN"/>
    <property type="match status" value="1"/>
</dbReference>
<dbReference type="Pfam" id="PF25198">
    <property type="entry name" value="Spore_GerAC_N"/>
    <property type="match status" value="1"/>
</dbReference>